<organism evidence="2">
    <name type="scientific">Providencia rettgeri</name>
    <dbReference type="NCBI Taxonomy" id="587"/>
    <lineage>
        <taxon>Bacteria</taxon>
        <taxon>Pseudomonadati</taxon>
        <taxon>Pseudomonadota</taxon>
        <taxon>Gammaproteobacteria</taxon>
        <taxon>Enterobacterales</taxon>
        <taxon>Morganellaceae</taxon>
        <taxon>Providencia</taxon>
    </lineage>
</organism>
<feature type="transmembrane region" description="Helical" evidence="1">
    <location>
        <begin position="308"/>
        <end position="331"/>
    </location>
</feature>
<dbReference type="InterPro" id="IPR049458">
    <property type="entry name" value="EpsG-like"/>
</dbReference>
<gene>
    <name evidence="2" type="ORF">PRE19P2_0710</name>
</gene>
<feature type="transmembrane region" description="Helical" evidence="1">
    <location>
        <begin position="149"/>
        <end position="173"/>
    </location>
</feature>
<keyword evidence="1" id="KW-0472">Membrane</keyword>
<name>A0A220DIQ3_PRORE</name>
<evidence type="ECO:0000256" key="1">
    <source>
        <dbReference type="SAM" id="Phobius"/>
    </source>
</evidence>
<accession>A0A220DIQ3</accession>
<keyword evidence="1" id="KW-1133">Transmembrane helix</keyword>
<feature type="transmembrane region" description="Helical" evidence="1">
    <location>
        <begin position="21"/>
        <end position="41"/>
    </location>
</feature>
<feature type="transmembrane region" description="Helical" evidence="1">
    <location>
        <begin position="229"/>
        <end position="247"/>
    </location>
</feature>
<evidence type="ECO:0000313" key="2">
    <source>
        <dbReference type="EMBL" id="ARV76158.1"/>
    </source>
</evidence>
<feature type="transmembrane region" description="Helical" evidence="1">
    <location>
        <begin position="101"/>
        <end position="119"/>
    </location>
</feature>
<evidence type="ECO:0008006" key="3">
    <source>
        <dbReference type="Google" id="ProtNLM"/>
    </source>
</evidence>
<protein>
    <recommendedName>
        <fullName evidence="3">EpsG family protein</fullName>
    </recommendedName>
</protein>
<reference evidence="2" key="1">
    <citation type="journal article" date="2017" name="Genome Biol. Evol.">
        <title>Genomic Epidemiology of NDM-1-Encoding Plasmids in Latin American Clinical Isolates Reveals Insights into the Evolution of Multidrug Resistance.</title>
        <authorList>
            <person name="Marquez-Ortiz R.A."/>
            <person name="Haggerty L."/>
            <person name="Olarte N."/>
            <person name="Duarte C."/>
            <person name="Garza-Ramos U."/>
            <person name="Silva-Sanchez J."/>
            <person name="Castro B.E."/>
            <person name="Sim E.M."/>
            <person name="Beltran M."/>
            <person name="Moncada M.V."/>
            <person name="Valderrama A."/>
            <person name="Castellanos J.E."/>
            <person name="Charles I.G."/>
            <person name="Vanegas N."/>
            <person name="Escobar-Perez J."/>
            <person name="Petty N.K."/>
        </authorList>
    </citation>
    <scope>NUCLEOTIDE SEQUENCE</scope>
    <source>
        <strain evidence="2">06-1619</strain>
        <plasmid evidence="2">p06-1619-1</plasmid>
    </source>
</reference>
<feature type="transmembrane region" description="Helical" evidence="1">
    <location>
        <begin position="67"/>
        <end position="89"/>
    </location>
</feature>
<proteinExistence type="predicted"/>
<dbReference type="AlphaFoldDB" id="A0A220DIQ3"/>
<dbReference type="EMBL" id="KX832929">
    <property type="protein sequence ID" value="ARV76158.1"/>
    <property type="molecule type" value="Genomic_DNA"/>
</dbReference>
<keyword evidence="1" id="KW-0812">Transmembrane</keyword>
<geneLocation type="plasmid" evidence="2">
    <name>p06-1619-1</name>
</geneLocation>
<keyword evidence="2" id="KW-0614">Plasmid</keyword>
<sequence>MVYWLILAGISFSAMFARNKFGDNLGIFFLFITAGFIAPGVSQDYYNYVNGYYLTSPVLFPETFSKLIFRITAQLGLPISVSFIVFAFLSLYIKKKALNRLGIPITVFLVVYFSKLFLLLDLTQVRASVAVAFCLLALNEYIRNNIKACILYIIIGFFFHFSAIMFFVVFLVGKKAPKKLLWLTLVLLSMALAMIDLRQILFSLLSILHAPANYMVYLTDTDNFEVNPFSLLSIVNVLVFVAFSLYCTPGEGALTNVCYKLYGISILSFYLFINFPVLSFRISEFFLVYQVILISGFIKNIKATQRIIYIALLMVFSVLQLYITYNVAGIISDYKFL</sequence>
<dbReference type="Pfam" id="PF14897">
    <property type="entry name" value="EpsG"/>
    <property type="match status" value="1"/>
</dbReference>
<feature type="transmembrane region" description="Helical" evidence="1">
    <location>
        <begin position="125"/>
        <end position="142"/>
    </location>
</feature>
<feature type="transmembrane region" description="Helical" evidence="1">
    <location>
        <begin position="259"/>
        <end position="279"/>
    </location>
</feature>
<dbReference type="RefSeq" id="WP_172688848.1">
    <property type="nucleotide sequence ID" value="NZ_CP118864.1"/>
</dbReference>